<dbReference type="VEuPathDB" id="FungiDB:PTTG_02728"/>
<dbReference type="PANTHER" id="PTHR39142">
    <property type="entry name" value="MID1P"/>
    <property type="match status" value="1"/>
</dbReference>
<evidence type="ECO:0008006" key="6">
    <source>
        <dbReference type="Google" id="ProtNLM"/>
    </source>
</evidence>
<dbReference type="Proteomes" id="UP000005240">
    <property type="component" value="Unassembled WGS sequence"/>
</dbReference>
<dbReference type="EMBL" id="ADAS02000057">
    <property type="protein sequence ID" value="OAV92905.1"/>
    <property type="molecule type" value="Genomic_DNA"/>
</dbReference>
<reference evidence="3" key="1">
    <citation type="submission" date="2009-11" db="EMBL/GenBank/DDBJ databases">
        <authorList>
            <consortium name="The Broad Institute Genome Sequencing Platform"/>
            <person name="Ward D."/>
            <person name="Feldgarden M."/>
            <person name="Earl A."/>
            <person name="Young S.K."/>
            <person name="Zeng Q."/>
            <person name="Koehrsen M."/>
            <person name="Alvarado L."/>
            <person name="Berlin A."/>
            <person name="Bochicchio J."/>
            <person name="Borenstein D."/>
            <person name="Chapman S.B."/>
            <person name="Chen Z."/>
            <person name="Engels R."/>
            <person name="Freedman E."/>
            <person name="Gellesch M."/>
            <person name="Goldberg J."/>
            <person name="Griggs A."/>
            <person name="Gujja S."/>
            <person name="Heilman E."/>
            <person name="Heiman D."/>
            <person name="Hepburn T."/>
            <person name="Howarth C."/>
            <person name="Jen D."/>
            <person name="Larson L."/>
            <person name="Lewis B."/>
            <person name="Mehta T."/>
            <person name="Park D."/>
            <person name="Pearson M."/>
            <person name="Roberts A."/>
            <person name="Saif S."/>
            <person name="Shea T."/>
            <person name="Shenoy N."/>
            <person name="Sisk P."/>
            <person name="Stolte C."/>
            <person name="Sykes S."/>
            <person name="Thomson T."/>
            <person name="Walk T."/>
            <person name="White J."/>
            <person name="Yandava C."/>
            <person name="Izard J."/>
            <person name="Baranova O.V."/>
            <person name="Blanton J.M."/>
            <person name="Tanner A.C."/>
            <person name="Dewhirst F.E."/>
            <person name="Haas B."/>
            <person name="Nusbaum C."/>
            <person name="Birren B."/>
        </authorList>
    </citation>
    <scope>NUCLEOTIDE SEQUENCE [LARGE SCALE GENOMIC DNA]</scope>
    <source>
        <strain evidence="3">1-1 BBBD Race 1</strain>
    </source>
</reference>
<sequence length="524" mass="56901">MSFAGGVFCIFHFAYPQLWTGPNPPPQQYTAGVLPGPRVCGDDGITGSVRSTWISLLPPSSPPSRGKCVETTGFPVVSTRLGFPRHSNGENDEDSTAAPGIPVKNCPREFLVVLNNEEPTDALALPVSLCYLQALLAAQPPKTKAAQSKIAISPSLTDRTTGLGSFSSQPTGNASNHDYRISDSAAGLRTQYLITNLAPATNYSAWLFQPGPVVDNVPTGRLWPYISFRTKSTKNCRLLHDLPFCPSVAYAVPASPSLSTSAVVAQYNRSVSGHLANFRTVVSTYPCNNDTSGRYSFVTGCGDCLRAYTDWACAVALPRCVDPPAASPEAPGTPTQVVFARPDPAHRYASAEQNWLSKVCLQQAPQLVGWARIKDYVDHKMARMAELDADWPAALVRYWNVLRRRILSGAGDADDDELYLTKFRALYPFSSMSPMQCSECDGPVSHVETTAQGVAASWARPTRRCGLDQPVVITGFPRWNCRRWCGGAGVDPTIPSVPREIHGESTESQKPTWIPRRAQLVESP</sequence>
<gene>
    <name evidence="3" type="ORF">PTTG_02728</name>
</gene>
<dbReference type="Pfam" id="PF12929">
    <property type="entry name" value="Mid1"/>
    <property type="match status" value="1"/>
</dbReference>
<feature type="region of interest" description="Disordered" evidence="1">
    <location>
        <begin position="499"/>
        <end position="524"/>
    </location>
</feature>
<dbReference type="EnsemblFungi" id="PTTG_02728-t43_1">
    <property type="protein sequence ID" value="PTTG_02728-t43_1-p1"/>
    <property type="gene ID" value="PTTG_02728"/>
</dbReference>
<feature type="chain" id="PRO_5008109979" description="Fibronectin type-III domain-containing protein" evidence="2">
    <location>
        <begin position="17"/>
        <end position="524"/>
    </location>
</feature>
<dbReference type="AlphaFoldDB" id="A0A180GJQ5"/>
<evidence type="ECO:0000313" key="5">
    <source>
        <dbReference type="Proteomes" id="UP000005240"/>
    </source>
</evidence>
<dbReference type="GO" id="GO:0005262">
    <property type="term" value="F:calcium channel activity"/>
    <property type="evidence" value="ECO:0007669"/>
    <property type="project" value="InterPro"/>
</dbReference>
<keyword evidence="2" id="KW-0732">Signal</keyword>
<evidence type="ECO:0000256" key="1">
    <source>
        <dbReference type="SAM" id="MobiDB-lite"/>
    </source>
</evidence>
<evidence type="ECO:0000313" key="4">
    <source>
        <dbReference type="EnsemblFungi" id="PTTG_02728-t43_1-p1"/>
    </source>
</evidence>
<reference evidence="3" key="2">
    <citation type="submission" date="2016-05" db="EMBL/GenBank/DDBJ databases">
        <title>Comparative analysis highlights variable genome content of wheat rusts and divergence of the mating loci.</title>
        <authorList>
            <person name="Cuomo C.A."/>
            <person name="Bakkeren G."/>
            <person name="Szabo L."/>
            <person name="Khalil H."/>
            <person name="Joly D."/>
            <person name="Goldberg J."/>
            <person name="Young S."/>
            <person name="Zeng Q."/>
            <person name="Fellers J."/>
        </authorList>
    </citation>
    <scope>NUCLEOTIDE SEQUENCE [LARGE SCALE GENOMIC DNA]</scope>
    <source>
        <strain evidence="3">1-1 BBBD Race 1</strain>
    </source>
</reference>
<feature type="region of interest" description="Disordered" evidence="1">
    <location>
        <begin position="80"/>
        <end position="100"/>
    </location>
</feature>
<reference evidence="4" key="4">
    <citation type="submission" date="2025-05" db="UniProtKB">
        <authorList>
            <consortium name="EnsemblFungi"/>
        </authorList>
    </citation>
    <scope>IDENTIFICATION</scope>
    <source>
        <strain evidence="4">isolate 1-1 / race 1 (BBBD)</strain>
    </source>
</reference>
<reference evidence="4 5" key="3">
    <citation type="journal article" date="2017" name="G3 (Bethesda)">
        <title>Comparative analysis highlights variable genome content of wheat rusts and divergence of the mating loci.</title>
        <authorList>
            <person name="Cuomo C.A."/>
            <person name="Bakkeren G."/>
            <person name="Khalil H.B."/>
            <person name="Panwar V."/>
            <person name="Joly D."/>
            <person name="Linning R."/>
            <person name="Sakthikumar S."/>
            <person name="Song X."/>
            <person name="Adiconis X."/>
            <person name="Fan L."/>
            <person name="Goldberg J.M."/>
            <person name="Levin J.Z."/>
            <person name="Young S."/>
            <person name="Zeng Q."/>
            <person name="Anikster Y."/>
            <person name="Bruce M."/>
            <person name="Wang M."/>
            <person name="Yin C."/>
            <person name="McCallum B."/>
            <person name="Szabo L.J."/>
            <person name="Hulbert S."/>
            <person name="Chen X."/>
            <person name="Fellers J.P."/>
        </authorList>
    </citation>
    <scope>NUCLEOTIDE SEQUENCE</scope>
    <source>
        <strain evidence="4">isolate 1-1 / race 1 (BBBD)</strain>
        <strain evidence="5">Isolate 1-1 / race 1 (BBBD)</strain>
    </source>
</reference>
<protein>
    <recommendedName>
        <fullName evidence="6">Fibronectin type-III domain-containing protein</fullName>
    </recommendedName>
</protein>
<organism evidence="3">
    <name type="scientific">Puccinia triticina (isolate 1-1 / race 1 (BBBD))</name>
    <name type="common">Brown leaf rust fungus</name>
    <dbReference type="NCBI Taxonomy" id="630390"/>
    <lineage>
        <taxon>Eukaryota</taxon>
        <taxon>Fungi</taxon>
        <taxon>Dikarya</taxon>
        <taxon>Basidiomycota</taxon>
        <taxon>Pucciniomycotina</taxon>
        <taxon>Pucciniomycetes</taxon>
        <taxon>Pucciniales</taxon>
        <taxon>Pucciniaceae</taxon>
        <taxon>Puccinia</taxon>
    </lineage>
</organism>
<evidence type="ECO:0000256" key="2">
    <source>
        <dbReference type="SAM" id="SignalP"/>
    </source>
</evidence>
<dbReference type="STRING" id="630390.A0A180GJQ5"/>
<proteinExistence type="predicted"/>
<dbReference type="InterPro" id="IPR024338">
    <property type="entry name" value="MID1/Yam8"/>
</dbReference>
<dbReference type="OrthoDB" id="5405745at2759"/>
<name>A0A180GJQ5_PUCT1</name>
<dbReference type="PANTHER" id="PTHR39142:SF1">
    <property type="entry name" value="AEL197CP"/>
    <property type="match status" value="1"/>
</dbReference>
<accession>A0A180GJQ5</accession>
<evidence type="ECO:0000313" key="3">
    <source>
        <dbReference type="EMBL" id="OAV92905.1"/>
    </source>
</evidence>
<feature type="signal peptide" evidence="2">
    <location>
        <begin position="1"/>
        <end position="16"/>
    </location>
</feature>
<keyword evidence="5" id="KW-1185">Reference proteome</keyword>
<dbReference type="GO" id="GO:0098703">
    <property type="term" value="P:calcium ion import across plasma membrane"/>
    <property type="evidence" value="ECO:0007669"/>
    <property type="project" value="InterPro"/>
</dbReference>